<accession>A0A914X4J0</accession>
<evidence type="ECO:0000313" key="2">
    <source>
        <dbReference type="WBParaSite" id="PSAMB.scaffold6312size9766.g28265.t1"/>
    </source>
</evidence>
<reference evidence="2" key="1">
    <citation type="submission" date="2022-11" db="UniProtKB">
        <authorList>
            <consortium name="WormBaseParasite"/>
        </authorList>
    </citation>
    <scope>IDENTIFICATION</scope>
</reference>
<keyword evidence="1" id="KW-1185">Reference proteome</keyword>
<sequence length="114" mass="12538">MDFNLAAESVELNCGPLLADSQITEVLHGILLSWLKAEVNATNDSMLGHHQFNYATSVWLAKAVVFALQKQHPSKLAKEICNTIDKPPAPYLKEDIATARVEMLSTRSLFSAQA</sequence>
<protein>
    <submittedName>
        <fullName evidence="2">Uncharacterized protein</fullName>
    </submittedName>
</protein>
<name>A0A914X4J0_9BILA</name>
<dbReference type="WBParaSite" id="PSAMB.scaffold6312size9766.g28265.t1">
    <property type="protein sequence ID" value="PSAMB.scaffold6312size9766.g28265.t1"/>
    <property type="gene ID" value="PSAMB.scaffold6312size9766.g28265"/>
</dbReference>
<dbReference type="AlphaFoldDB" id="A0A914X4J0"/>
<organism evidence="1 2">
    <name type="scientific">Plectus sambesii</name>
    <dbReference type="NCBI Taxonomy" id="2011161"/>
    <lineage>
        <taxon>Eukaryota</taxon>
        <taxon>Metazoa</taxon>
        <taxon>Ecdysozoa</taxon>
        <taxon>Nematoda</taxon>
        <taxon>Chromadorea</taxon>
        <taxon>Plectida</taxon>
        <taxon>Plectina</taxon>
        <taxon>Plectoidea</taxon>
        <taxon>Plectidae</taxon>
        <taxon>Plectus</taxon>
    </lineage>
</organism>
<dbReference type="Proteomes" id="UP000887566">
    <property type="component" value="Unplaced"/>
</dbReference>
<evidence type="ECO:0000313" key="1">
    <source>
        <dbReference type="Proteomes" id="UP000887566"/>
    </source>
</evidence>
<proteinExistence type="predicted"/>